<reference evidence="1 2" key="1">
    <citation type="submission" date="2021-06" db="EMBL/GenBank/DDBJ databases">
        <title>Caerostris darwini draft genome.</title>
        <authorList>
            <person name="Kono N."/>
            <person name="Arakawa K."/>
        </authorList>
    </citation>
    <scope>NUCLEOTIDE SEQUENCE [LARGE SCALE GENOMIC DNA]</scope>
</reference>
<comment type="caution">
    <text evidence="1">The sequence shown here is derived from an EMBL/GenBank/DDBJ whole genome shotgun (WGS) entry which is preliminary data.</text>
</comment>
<proteinExistence type="predicted"/>
<protein>
    <recommendedName>
        <fullName evidence="3">Ycf15</fullName>
    </recommendedName>
</protein>
<sequence length="85" mass="9448">MLSAPMTFSHFSPKSPLGKEKNLIHASFGEKCPYLCVWGRSGQHLSGTPSQPELTNSPCKRARSLARKLYIILEMQTVILCRKGS</sequence>
<evidence type="ECO:0000313" key="2">
    <source>
        <dbReference type="Proteomes" id="UP001054837"/>
    </source>
</evidence>
<evidence type="ECO:0000313" key="1">
    <source>
        <dbReference type="EMBL" id="GIY39013.1"/>
    </source>
</evidence>
<dbReference type="AlphaFoldDB" id="A0AAV4SXA3"/>
<dbReference type="Proteomes" id="UP001054837">
    <property type="component" value="Unassembled WGS sequence"/>
</dbReference>
<accession>A0AAV4SXA3</accession>
<keyword evidence="2" id="KW-1185">Reference proteome</keyword>
<dbReference type="EMBL" id="BPLQ01008706">
    <property type="protein sequence ID" value="GIY39013.1"/>
    <property type="molecule type" value="Genomic_DNA"/>
</dbReference>
<organism evidence="1 2">
    <name type="scientific">Caerostris darwini</name>
    <dbReference type="NCBI Taxonomy" id="1538125"/>
    <lineage>
        <taxon>Eukaryota</taxon>
        <taxon>Metazoa</taxon>
        <taxon>Ecdysozoa</taxon>
        <taxon>Arthropoda</taxon>
        <taxon>Chelicerata</taxon>
        <taxon>Arachnida</taxon>
        <taxon>Araneae</taxon>
        <taxon>Araneomorphae</taxon>
        <taxon>Entelegynae</taxon>
        <taxon>Araneoidea</taxon>
        <taxon>Araneidae</taxon>
        <taxon>Caerostris</taxon>
    </lineage>
</organism>
<name>A0AAV4SXA3_9ARAC</name>
<gene>
    <name evidence="1" type="ORF">CDAR_604331</name>
</gene>
<evidence type="ECO:0008006" key="3">
    <source>
        <dbReference type="Google" id="ProtNLM"/>
    </source>
</evidence>